<feature type="transmembrane region" description="Helical" evidence="9">
    <location>
        <begin position="203"/>
        <end position="226"/>
    </location>
</feature>
<comment type="caution">
    <text evidence="12">The sequence shown here is derived from an EMBL/GenBank/DDBJ whole genome shotgun (WGS) entry which is preliminary data.</text>
</comment>
<keyword evidence="5 10" id="KW-0592">Phosphate transport</keyword>
<gene>
    <name evidence="12" type="primary">pstC</name>
    <name evidence="12" type="ORF">NO1_0380</name>
</gene>
<keyword evidence="3 9" id="KW-0813">Transport</keyword>
<dbReference type="Proteomes" id="UP000269352">
    <property type="component" value="Unassembled WGS sequence"/>
</dbReference>
<evidence type="ECO:0000256" key="10">
    <source>
        <dbReference type="RuleBase" id="RU363054"/>
    </source>
</evidence>
<feature type="domain" description="ABC transmembrane type-1" evidence="11">
    <location>
        <begin position="66"/>
        <end position="281"/>
    </location>
</feature>
<dbReference type="AlphaFoldDB" id="A0A388TA01"/>
<evidence type="ECO:0000256" key="9">
    <source>
        <dbReference type="RuleBase" id="RU363032"/>
    </source>
</evidence>
<dbReference type="CDD" id="cd06261">
    <property type="entry name" value="TM_PBP2"/>
    <property type="match status" value="1"/>
</dbReference>
<dbReference type="GO" id="GO:0005315">
    <property type="term" value="F:phosphate transmembrane transporter activity"/>
    <property type="evidence" value="ECO:0007669"/>
    <property type="project" value="InterPro"/>
</dbReference>
<name>A0A388TA01_TERA1</name>
<comment type="function">
    <text evidence="10">Part of the binding-protein-dependent transport system for phosphate; probably responsible for the translocation of the substrate across the membrane.</text>
</comment>
<proteinExistence type="inferred from homology"/>
<feature type="transmembrane region" description="Helical" evidence="9">
    <location>
        <begin position="62"/>
        <end position="90"/>
    </location>
</feature>
<dbReference type="InterPro" id="IPR011864">
    <property type="entry name" value="Phosphate_PstC"/>
</dbReference>
<dbReference type="InterPro" id="IPR051124">
    <property type="entry name" value="Phosphate_Transport_Permease"/>
</dbReference>
<reference evidence="12 13" key="1">
    <citation type="journal article" date="2019" name="ISME J.">
        <title>Genome analyses of uncultured TG2/ZB3 bacteria in 'Margulisbacteria' specifically attached to ectosymbiotic spirochetes of protists in the termite gut.</title>
        <authorList>
            <person name="Utami Y.D."/>
            <person name="Kuwahara H."/>
            <person name="Igai K."/>
            <person name="Murakami T."/>
            <person name="Sugaya K."/>
            <person name="Morikawa T."/>
            <person name="Nagura Y."/>
            <person name="Yuki M."/>
            <person name="Deevong P."/>
            <person name="Inoue T."/>
            <person name="Kihara K."/>
            <person name="Lo N."/>
            <person name="Yamada A."/>
            <person name="Ohkuma M."/>
            <person name="Hongoh Y."/>
        </authorList>
    </citation>
    <scope>NUCLEOTIDE SEQUENCE [LARGE SCALE GENOMIC DNA]</scope>
    <source>
        <strain evidence="12">NkOx7-01</strain>
    </source>
</reference>
<keyword evidence="6 9" id="KW-0812">Transmembrane</keyword>
<comment type="subcellular location">
    <subcellularLocation>
        <location evidence="1 9">Cell membrane</location>
        <topology evidence="1 9">Multi-pass membrane protein</topology>
    </subcellularLocation>
</comment>
<organism evidence="12 13">
    <name type="scientific">Termititenax aidoneus</name>
    <dbReference type="NCBI Taxonomy" id="2218524"/>
    <lineage>
        <taxon>Bacteria</taxon>
        <taxon>Bacillati</taxon>
        <taxon>Candidatus Margulisiibacteriota</taxon>
        <taxon>Candidatus Termititenacia</taxon>
        <taxon>Candidatus Termititenacales</taxon>
        <taxon>Candidatus Termititenacaceae</taxon>
        <taxon>Candidatus Termititenax</taxon>
    </lineage>
</organism>
<protein>
    <recommendedName>
        <fullName evidence="10">Phosphate transport system permease protein</fullName>
    </recommendedName>
</protein>
<dbReference type="InterPro" id="IPR000515">
    <property type="entry name" value="MetI-like"/>
</dbReference>
<dbReference type="PANTHER" id="PTHR30425">
    <property type="entry name" value="PHOSPHATE TRANSPORT SYSTEM PERMEASE PROTEIN PST"/>
    <property type="match status" value="1"/>
</dbReference>
<dbReference type="GO" id="GO:0006817">
    <property type="term" value="P:phosphate ion transport"/>
    <property type="evidence" value="ECO:0007669"/>
    <property type="project" value="UniProtKB-KW"/>
</dbReference>
<evidence type="ECO:0000256" key="2">
    <source>
        <dbReference type="ARBA" id="ARBA00007069"/>
    </source>
</evidence>
<sequence>MSLQTKENIFQQILAKSAFFVAAVLFLFFLTLLVKAWLAIWSNGFDFFTGAVWDPLTGVYGAFPLLFGTLLTSVLALLLTLPFALSIALFLGEFFRKGLAASALRSSVELLAGIPSVVYGFWALFVLVPLIRGLEITLGVVPLGVGVLAASLVLAIMIVPYAASLSAETIKLVPQDIREAAYSLGATRYEVVRRVILPHARSGICAAVLLALGRALGETMAVTMVIGNANKMPASLFDAGNTMASLIANELAEATDPLYVSSLMQVGLLLFLVSALINLAGRYVVKKFSVET</sequence>
<evidence type="ECO:0000256" key="8">
    <source>
        <dbReference type="ARBA" id="ARBA00023136"/>
    </source>
</evidence>
<dbReference type="PANTHER" id="PTHR30425:SF1">
    <property type="entry name" value="PHOSPHATE TRANSPORT SYSTEM PERMEASE PROTEIN PSTC"/>
    <property type="match status" value="1"/>
</dbReference>
<comment type="similarity">
    <text evidence="2 10">Belongs to the binding-protein-dependent transport system permease family. CysTW subfamily.</text>
</comment>
<accession>A0A388TA01</accession>
<dbReference type="Pfam" id="PF00528">
    <property type="entry name" value="BPD_transp_1"/>
    <property type="match status" value="1"/>
</dbReference>
<evidence type="ECO:0000256" key="7">
    <source>
        <dbReference type="ARBA" id="ARBA00022989"/>
    </source>
</evidence>
<dbReference type="EMBL" id="BGZN01000004">
    <property type="protein sequence ID" value="GBR72923.1"/>
    <property type="molecule type" value="Genomic_DNA"/>
</dbReference>
<evidence type="ECO:0000313" key="13">
    <source>
        <dbReference type="Proteomes" id="UP000269352"/>
    </source>
</evidence>
<keyword evidence="8 9" id="KW-0472">Membrane</keyword>
<feature type="transmembrane region" description="Helical" evidence="9">
    <location>
        <begin position="258"/>
        <end position="279"/>
    </location>
</feature>
<dbReference type="GO" id="GO:0005886">
    <property type="term" value="C:plasma membrane"/>
    <property type="evidence" value="ECO:0007669"/>
    <property type="project" value="UniProtKB-SubCell"/>
</dbReference>
<evidence type="ECO:0000256" key="5">
    <source>
        <dbReference type="ARBA" id="ARBA00022592"/>
    </source>
</evidence>
<keyword evidence="4 10" id="KW-1003">Cell membrane</keyword>
<feature type="transmembrane region" description="Helical" evidence="9">
    <location>
        <begin position="143"/>
        <end position="163"/>
    </location>
</feature>
<dbReference type="PROSITE" id="PS50928">
    <property type="entry name" value="ABC_TM1"/>
    <property type="match status" value="1"/>
</dbReference>
<evidence type="ECO:0000259" key="11">
    <source>
        <dbReference type="PROSITE" id="PS50928"/>
    </source>
</evidence>
<evidence type="ECO:0000256" key="1">
    <source>
        <dbReference type="ARBA" id="ARBA00004651"/>
    </source>
</evidence>
<evidence type="ECO:0000256" key="3">
    <source>
        <dbReference type="ARBA" id="ARBA00022448"/>
    </source>
</evidence>
<feature type="transmembrane region" description="Helical" evidence="9">
    <location>
        <begin position="110"/>
        <end position="131"/>
    </location>
</feature>
<keyword evidence="13" id="KW-1185">Reference proteome</keyword>
<keyword evidence="7 9" id="KW-1133">Transmembrane helix</keyword>
<dbReference type="SUPFAM" id="SSF161098">
    <property type="entry name" value="MetI-like"/>
    <property type="match status" value="1"/>
</dbReference>
<dbReference type="InterPro" id="IPR035906">
    <property type="entry name" value="MetI-like_sf"/>
</dbReference>
<dbReference type="Gene3D" id="1.10.3720.10">
    <property type="entry name" value="MetI-like"/>
    <property type="match status" value="1"/>
</dbReference>
<evidence type="ECO:0000256" key="6">
    <source>
        <dbReference type="ARBA" id="ARBA00022692"/>
    </source>
</evidence>
<feature type="transmembrane region" description="Helical" evidence="9">
    <location>
        <begin position="20"/>
        <end position="42"/>
    </location>
</feature>
<evidence type="ECO:0000313" key="12">
    <source>
        <dbReference type="EMBL" id="GBR72923.1"/>
    </source>
</evidence>
<evidence type="ECO:0000256" key="4">
    <source>
        <dbReference type="ARBA" id="ARBA00022475"/>
    </source>
</evidence>
<dbReference type="NCBIfam" id="TIGR02138">
    <property type="entry name" value="phosphate_pstC"/>
    <property type="match status" value="1"/>
</dbReference>